<evidence type="ECO:0000313" key="1">
    <source>
        <dbReference type="EMBL" id="KAJ6805087.1"/>
    </source>
</evidence>
<protein>
    <submittedName>
        <fullName evidence="2">Heat shock 70 kDa protein 16-like</fullName>
    </submittedName>
</protein>
<dbReference type="Proteomes" id="UP001140949">
    <property type="component" value="Unassembled WGS sequence"/>
</dbReference>
<accession>A0AAX6EQ68</accession>
<comment type="caution">
    <text evidence="2">The sequence shown here is derived from an EMBL/GenBank/DDBJ whole genome shotgun (WGS) entry which is preliminary data.</text>
</comment>
<sequence>MVSFLRGTRALHLNMKKETCKKPKNGFMKMRMMKLKWCTRANWKT</sequence>
<gene>
    <name evidence="2" type="ORF">M6B38_176025</name>
    <name evidence="1" type="ORF">M6B38_182295</name>
</gene>
<evidence type="ECO:0000313" key="3">
    <source>
        <dbReference type="Proteomes" id="UP001140949"/>
    </source>
</evidence>
<reference evidence="2" key="1">
    <citation type="journal article" date="2023" name="GigaByte">
        <title>Genome assembly of the bearded iris, Iris pallida Lam.</title>
        <authorList>
            <person name="Bruccoleri R.E."/>
            <person name="Oakeley E.J."/>
            <person name="Faust A.M.E."/>
            <person name="Altorfer M."/>
            <person name="Dessus-Babus S."/>
            <person name="Burckhardt D."/>
            <person name="Oertli M."/>
            <person name="Naumann U."/>
            <person name="Petersen F."/>
            <person name="Wong J."/>
        </authorList>
    </citation>
    <scope>NUCLEOTIDE SEQUENCE</scope>
    <source>
        <strain evidence="2">GSM-AAB239-AS_SAM_17_03QT</strain>
    </source>
</reference>
<dbReference type="EMBL" id="JANAVB010035618">
    <property type="protein sequence ID" value="KAJ6805087.1"/>
    <property type="molecule type" value="Genomic_DNA"/>
</dbReference>
<reference evidence="2" key="2">
    <citation type="submission" date="2023-04" db="EMBL/GenBank/DDBJ databases">
        <authorList>
            <person name="Bruccoleri R.E."/>
            <person name="Oakeley E.J."/>
            <person name="Faust A.-M."/>
            <person name="Dessus-Babus S."/>
            <person name="Altorfer M."/>
            <person name="Burckhardt D."/>
            <person name="Oertli M."/>
            <person name="Naumann U."/>
            <person name="Petersen F."/>
            <person name="Wong J."/>
        </authorList>
    </citation>
    <scope>NUCLEOTIDE SEQUENCE</scope>
    <source>
        <strain evidence="2">GSM-AAB239-AS_SAM_17_03QT</strain>
        <tissue evidence="2">Leaf</tissue>
    </source>
</reference>
<keyword evidence="2" id="KW-0346">Stress response</keyword>
<keyword evidence="3" id="KW-1185">Reference proteome</keyword>
<dbReference type="AlphaFoldDB" id="A0AAX6EQ68"/>
<proteinExistence type="predicted"/>
<evidence type="ECO:0000313" key="2">
    <source>
        <dbReference type="EMBL" id="KAJ6806216.1"/>
    </source>
</evidence>
<name>A0AAX6EQ68_IRIPA</name>
<organism evidence="2 3">
    <name type="scientific">Iris pallida</name>
    <name type="common">Sweet iris</name>
    <dbReference type="NCBI Taxonomy" id="29817"/>
    <lineage>
        <taxon>Eukaryota</taxon>
        <taxon>Viridiplantae</taxon>
        <taxon>Streptophyta</taxon>
        <taxon>Embryophyta</taxon>
        <taxon>Tracheophyta</taxon>
        <taxon>Spermatophyta</taxon>
        <taxon>Magnoliopsida</taxon>
        <taxon>Liliopsida</taxon>
        <taxon>Asparagales</taxon>
        <taxon>Iridaceae</taxon>
        <taxon>Iridoideae</taxon>
        <taxon>Irideae</taxon>
        <taxon>Iris</taxon>
    </lineage>
</organism>
<dbReference type="EMBL" id="JANAVB010034676">
    <property type="protein sequence ID" value="KAJ6806216.1"/>
    <property type="molecule type" value="Genomic_DNA"/>
</dbReference>